<dbReference type="Gene3D" id="3.30.70.1170">
    <property type="entry name" value="Sun protein, domain 3"/>
    <property type="match status" value="1"/>
</dbReference>
<dbReference type="PANTHER" id="PTHR22807:SF30">
    <property type="entry name" value="28S RRNA (CYTOSINE(4447)-C(5))-METHYLTRANSFERASE-RELATED"/>
    <property type="match status" value="1"/>
</dbReference>
<feature type="domain" description="SAM-dependent MTase RsmB/NOP-type" evidence="7">
    <location>
        <begin position="1"/>
        <end position="295"/>
    </location>
</feature>
<feature type="binding site" evidence="6">
    <location>
        <begin position="110"/>
        <end position="116"/>
    </location>
    <ligand>
        <name>S-adenosyl-L-methionine</name>
        <dbReference type="ChEBI" id="CHEBI:59789"/>
    </ligand>
</feature>
<feature type="active site" description="Nucleophile" evidence="6">
    <location>
        <position position="231"/>
    </location>
</feature>
<name>A0ABR7CL19_9BACT</name>
<evidence type="ECO:0000256" key="5">
    <source>
        <dbReference type="ARBA" id="ARBA00022884"/>
    </source>
</evidence>
<keyword evidence="1" id="KW-0963">Cytoplasm</keyword>
<accession>A0ABR7CL19</accession>
<dbReference type="RefSeq" id="WP_118655557.1">
    <property type="nucleotide sequence ID" value="NZ_JACOOK010000002.1"/>
</dbReference>
<dbReference type="InterPro" id="IPR023267">
    <property type="entry name" value="RCMT"/>
</dbReference>
<dbReference type="InterPro" id="IPR049560">
    <property type="entry name" value="MeTrfase_RsmB-F_NOP2_cat"/>
</dbReference>
<dbReference type="Pfam" id="PF01189">
    <property type="entry name" value="Methyltr_RsmB-F"/>
    <property type="match status" value="1"/>
</dbReference>
<evidence type="ECO:0000256" key="2">
    <source>
        <dbReference type="ARBA" id="ARBA00022603"/>
    </source>
</evidence>
<evidence type="ECO:0000256" key="1">
    <source>
        <dbReference type="ARBA" id="ARBA00022490"/>
    </source>
</evidence>
<dbReference type="InterPro" id="IPR029063">
    <property type="entry name" value="SAM-dependent_MTases_sf"/>
</dbReference>
<dbReference type="Gene3D" id="2.30.130.60">
    <property type="match status" value="1"/>
</dbReference>
<evidence type="ECO:0000256" key="3">
    <source>
        <dbReference type="ARBA" id="ARBA00022679"/>
    </source>
</evidence>
<dbReference type="Proteomes" id="UP000636891">
    <property type="component" value="Unassembled WGS sequence"/>
</dbReference>
<evidence type="ECO:0000256" key="6">
    <source>
        <dbReference type="PROSITE-ProRule" id="PRU01023"/>
    </source>
</evidence>
<protein>
    <submittedName>
        <fullName evidence="8">rRNA cytosine-C5-methylase</fullName>
    </submittedName>
</protein>
<dbReference type="InterPro" id="IPR001678">
    <property type="entry name" value="MeTrfase_RsmB-F_NOP2_dom"/>
</dbReference>
<comment type="caution">
    <text evidence="8">The sequence shown here is derived from an EMBL/GenBank/DDBJ whole genome shotgun (WGS) entry which is preliminary data.</text>
</comment>
<reference evidence="8 9" key="1">
    <citation type="submission" date="2020-08" db="EMBL/GenBank/DDBJ databases">
        <title>Genome public.</title>
        <authorList>
            <person name="Liu C."/>
            <person name="Sun Q."/>
        </authorList>
    </citation>
    <scope>NUCLEOTIDE SEQUENCE [LARGE SCALE GENOMIC DNA]</scope>
    <source>
        <strain evidence="8 9">New-7</strain>
    </source>
</reference>
<evidence type="ECO:0000259" key="7">
    <source>
        <dbReference type="PROSITE" id="PS51686"/>
    </source>
</evidence>
<keyword evidence="9" id="KW-1185">Reference proteome</keyword>
<keyword evidence="5 6" id="KW-0694">RNA-binding</keyword>
<dbReference type="InterPro" id="IPR027391">
    <property type="entry name" value="Nol1_Nop2_Fmu_2"/>
</dbReference>
<feature type="binding site" evidence="6">
    <location>
        <position position="134"/>
    </location>
    <ligand>
        <name>S-adenosyl-L-methionine</name>
        <dbReference type="ChEBI" id="CHEBI:59789"/>
    </ligand>
</feature>
<dbReference type="Pfam" id="PF13636">
    <property type="entry name" value="Methyltranf_PUA"/>
    <property type="match status" value="1"/>
</dbReference>
<feature type="binding site" evidence="6">
    <location>
        <position position="161"/>
    </location>
    <ligand>
        <name>S-adenosyl-L-methionine</name>
        <dbReference type="ChEBI" id="CHEBI:59789"/>
    </ligand>
</feature>
<keyword evidence="2 6" id="KW-0489">Methyltransferase</keyword>
<gene>
    <name evidence="8" type="ORF">H8S08_04860</name>
</gene>
<feature type="binding site" evidence="6">
    <location>
        <position position="178"/>
    </location>
    <ligand>
        <name>S-adenosyl-L-methionine</name>
        <dbReference type="ChEBI" id="CHEBI:59789"/>
    </ligand>
</feature>
<dbReference type="Gene3D" id="3.40.50.150">
    <property type="entry name" value="Vaccinia Virus protein VP39"/>
    <property type="match status" value="1"/>
</dbReference>
<dbReference type="EMBL" id="JACOOK010000002">
    <property type="protein sequence ID" value="MBC5616352.1"/>
    <property type="molecule type" value="Genomic_DNA"/>
</dbReference>
<keyword evidence="4 6" id="KW-0949">S-adenosyl-L-methionine</keyword>
<dbReference type="PROSITE" id="PS51686">
    <property type="entry name" value="SAM_MT_RSMB_NOP"/>
    <property type="match status" value="1"/>
</dbReference>
<organism evidence="8 9">
    <name type="scientific">Alistipes hominis</name>
    <dbReference type="NCBI Taxonomy" id="2763015"/>
    <lineage>
        <taxon>Bacteria</taxon>
        <taxon>Pseudomonadati</taxon>
        <taxon>Bacteroidota</taxon>
        <taxon>Bacteroidia</taxon>
        <taxon>Bacteroidales</taxon>
        <taxon>Rikenellaceae</taxon>
        <taxon>Alistipes</taxon>
    </lineage>
</organism>
<sequence length="454" mass="50629">MTLPLPELFRSRTTESLGTSEAERLFAALDNGESPVSIRFNPYKIGSQPEGRQVPWCRYGYYLDERPQFTLDPAFHGGAYYVQEASSMFLEAIFRQIFEPDAAPRILDLCAAPGGKTTLLSTLAGAEGLVVANEVIRQRASVLAANAVKWGIGNIVVTNNDPAHFAPFEHYFDLIAVDAPCSGEGMFRKDPAARTEWSEQGVKLCAARQRRILSDIWGSLRPGGILIYSTCTFNAAENEENIAWLCGEYDCEPVEIAVDPSWGVVKGETDGINTFRFYPHRVKGEGFFAAVIRKSDGRRRERTPKPRKAIFSALNRPETDILSQWVAQPEYMRFAKVNGTAYAYYREAFGAVRQISESLTVIHSGIPAGQLFGAKFKPEHALALFHDVSRETVPQAEFDLPQTLDYLRKNEIDPSLLQEGINMVCYNGLPLGWIKRIGGRCNNLYPKESRIAAL</sequence>
<evidence type="ECO:0000313" key="9">
    <source>
        <dbReference type="Proteomes" id="UP000636891"/>
    </source>
</evidence>
<dbReference type="CDD" id="cd02440">
    <property type="entry name" value="AdoMet_MTases"/>
    <property type="match status" value="1"/>
</dbReference>
<comment type="similarity">
    <text evidence="6">Belongs to the class I-like SAM-binding methyltransferase superfamily. RsmB/NOP family.</text>
</comment>
<dbReference type="PANTHER" id="PTHR22807">
    <property type="entry name" value="NOP2 YEAST -RELATED NOL1/NOP2/FMU SUN DOMAIN-CONTAINING"/>
    <property type="match status" value="1"/>
</dbReference>
<evidence type="ECO:0000313" key="8">
    <source>
        <dbReference type="EMBL" id="MBC5616352.1"/>
    </source>
</evidence>
<dbReference type="PRINTS" id="PR02008">
    <property type="entry name" value="RCMTFAMILY"/>
</dbReference>
<dbReference type="Pfam" id="PF17125">
    <property type="entry name" value="Methyltr_RsmF_N"/>
    <property type="match status" value="1"/>
</dbReference>
<dbReference type="InterPro" id="IPR031341">
    <property type="entry name" value="Methyltr_RsmF_N"/>
</dbReference>
<keyword evidence="3 6" id="KW-0808">Transferase</keyword>
<dbReference type="SUPFAM" id="SSF53335">
    <property type="entry name" value="S-adenosyl-L-methionine-dependent methyltransferases"/>
    <property type="match status" value="1"/>
</dbReference>
<evidence type="ECO:0000256" key="4">
    <source>
        <dbReference type="ARBA" id="ARBA00022691"/>
    </source>
</evidence>
<proteinExistence type="inferred from homology"/>